<reference evidence="2" key="1">
    <citation type="journal article" date="2014" name="Int. J. Syst. Evol. Microbiol.">
        <title>Complete genome sequence of Corynebacterium casei LMG S-19264T (=DSM 44701T), isolated from a smear-ripened cheese.</title>
        <authorList>
            <consortium name="US DOE Joint Genome Institute (JGI-PGF)"/>
            <person name="Walter F."/>
            <person name="Albersmeier A."/>
            <person name="Kalinowski J."/>
            <person name="Ruckert C."/>
        </authorList>
    </citation>
    <scope>NUCLEOTIDE SEQUENCE</scope>
    <source>
        <strain evidence="2">JCM 15325</strain>
    </source>
</reference>
<keyword evidence="1" id="KW-0812">Transmembrane</keyword>
<dbReference type="EMBL" id="BMOK01000013">
    <property type="protein sequence ID" value="GGL60908.1"/>
    <property type="molecule type" value="Genomic_DNA"/>
</dbReference>
<evidence type="ECO:0000313" key="3">
    <source>
        <dbReference type="Proteomes" id="UP000654670"/>
    </source>
</evidence>
<dbReference type="AlphaFoldDB" id="A0A917S663"/>
<sequence length="84" mass="9549">MPVVIKSFRKWVRLRPTNSFFAARRLFVLPLTVGNAILIISKPPGLKPHSFTDGLNTSILSEESGKLMDDSAFLSHDFDREDFR</sequence>
<proteinExistence type="predicted"/>
<accession>A0A917S663</accession>
<dbReference type="Proteomes" id="UP000654670">
    <property type="component" value="Unassembled WGS sequence"/>
</dbReference>
<keyword evidence="1" id="KW-0472">Membrane</keyword>
<gene>
    <name evidence="2" type="ORF">GCM10007968_26090</name>
</gene>
<keyword evidence="1" id="KW-1133">Transmembrane helix</keyword>
<keyword evidence="3" id="KW-1185">Reference proteome</keyword>
<evidence type="ECO:0000256" key="1">
    <source>
        <dbReference type="SAM" id="Phobius"/>
    </source>
</evidence>
<name>A0A917S663_9BACL</name>
<evidence type="ECO:0000313" key="2">
    <source>
        <dbReference type="EMBL" id="GGL60908.1"/>
    </source>
</evidence>
<feature type="transmembrane region" description="Helical" evidence="1">
    <location>
        <begin position="21"/>
        <end position="40"/>
    </location>
</feature>
<comment type="caution">
    <text evidence="2">The sequence shown here is derived from an EMBL/GenBank/DDBJ whole genome shotgun (WGS) entry which is preliminary data.</text>
</comment>
<organism evidence="2 3">
    <name type="scientific">Sporolactobacillus putidus</name>
    <dbReference type="NCBI Taxonomy" id="492735"/>
    <lineage>
        <taxon>Bacteria</taxon>
        <taxon>Bacillati</taxon>
        <taxon>Bacillota</taxon>
        <taxon>Bacilli</taxon>
        <taxon>Bacillales</taxon>
        <taxon>Sporolactobacillaceae</taxon>
        <taxon>Sporolactobacillus</taxon>
    </lineage>
</organism>
<reference evidence="2" key="2">
    <citation type="submission" date="2020-09" db="EMBL/GenBank/DDBJ databases">
        <authorList>
            <person name="Sun Q."/>
            <person name="Ohkuma M."/>
        </authorList>
    </citation>
    <scope>NUCLEOTIDE SEQUENCE</scope>
    <source>
        <strain evidence="2">JCM 15325</strain>
    </source>
</reference>
<protein>
    <submittedName>
        <fullName evidence="2">Uncharacterized protein</fullName>
    </submittedName>
</protein>